<evidence type="ECO:0000313" key="1">
    <source>
        <dbReference type="EMBL" id="EDZ39834.1"/>
    </source>
</evidence>
<sequence>MDAFLKTAPTSSELSTDYFGLCWTENNKKASIYAGFIEFIGLTRMELEDEMVEAASTEQFYIGGFHSHFLNYRF</sequence>
<gene>
    <name evidence="1" type="ORF">CGL2_11386020</name>
</gene>
<dbReference type="AlphaFoldDB" id="B6AMW8"/>
<protein>
    <submittedName>
        <fullName evidence="1">Uncharacterized protein</fullName>
    </submittedName>
</protein>
<organism evidence="1">
    <name type="scientific">Leptospirillum sp. Group II '5-way CG'</name>
    <dbReference type="NCBI Taxonomy" id="419541"/>
    <lineage>
        <taxon>Bacteria</taxon>
        <taxon>Pseudomonadati</taxon>
        <taxon>Nitrospirota</taxon>
        <taxon>Nitrospiria</taxon>
        <taxon>Nitrospirales</taxon>
        <taxon>Nitrospiraceae</taxon>
        <taxon>Leptospirillum</taxon>
    </lineage>
</organism>
<dbReference type="EMBL" id="DS995259">
    <property type="protein sequence ID" value="EDZ39834.1"/>
    <property type="molecule type" value="Genomic_DNA"/>
</dbReference>
<proteinExistence type="predicted"/>
<reference evidence="1" key="2">
    <citation type="journal article" date="2008" name="PLoS Biol.">
        <title>Population genomic analysis of strain variation in Leptospirillum group II bacteria involved in acid mine drainage formation.</title>
        <authorList>
            <person name="Simmons S.L."/>
            <person name="Dibartolo G."/>
            <person name="Denef V.J."/>
            <person name="Goltsman D.S."/>
            <person name="Thelen M.P."/>
            <person name="Banfield J.F."/>
        </authorList>
    </citation>
    <scope>NUCLEOTIDE SEQUENCE [LARGE SCALE GENOMIC DNA]</scope>
</reference>
<reference evidence="1" key="1">
    <citation type="journal article" date="2004" name="Nature">
        <title>Community structure and metabolism through reconstruction of microbial genomes from the environment.</title>
        <authorList>
            <person name="Tyson G.W."/>
            <person name="Chapman J."/>
            <person name="Hugenholtz P."/>
            <person name="Allen E.E."/>
            <person name="Ram R.J."/>
            <person name="Richardson P.M."/>
            <person name="Solovyev V.V."/>
            <person name="Rubin E.M."/>
            <person name="Rokhsar D.S."/>
            <person name="Banfield J.F."/>
        </authorList>
    </citation>
    <scope>NUCLEOTIDE SEQUENCE [LARGE SCALE GENOMIC DNA]</scope>
</reference>
<accession>B6AMW8</accession>
<name>B6AMW8_9BACT</name>